<dbReference type="RefSeq" id="XP_026223234.1">
    <property type="nucleotide sequence ID" value="XM_026367449.1"/>
</dbReference>
<evidence type="ECO:0000256" key="1">
    <source>
        <dbReference type="ARBA" id="ARBA00008685"/>
    </source>
</evidence>
<evidence type="ECO:0000256" key="9">
    <source>
        <dbReference type="ARBA" id="ARBA00023136"/>
    </source>
</evidence>
<evidence type="ECO:0000256" key="11">
    <source>
        <dbReference type="ARBA" id="ARBA00023180"/>
    </source>
</evidence>
<evidence type="ECO:0000256" key="4">
    <source>
        <dbReference type="ARBA" id="ARBA00022692"/>
    </source>
</evidence>
<dbReference type="GeneTree" id="ENSGT00940000163942"/>
<protein>
    <recommendedName>
        <fullName evidence="19">Glutamate receptor</fullName>
    </recommendedName>
</protein>
<dbReference type="AlphaFoldDB" id="A0A3Q1JPB1"/>
<dbReference type="SMART" id="SM00918">
    <property type="entry name" value="Lig_chan-Glu_bd"/>
    <property type="match status" value="1"/>
</dbReference>
<feature type="region of interest" description="Disordered" evidence="20">
    <location>
        <begin position="442"/>
        <end position="461"/>
    </location>
</feature>
<evidence type="ECO:0000256" key="12">
    <source>
        <dbReference type="ARBA" id="ARBA00023257"/>
    </source>
</evidence>
<evidence type="ECO:0000256" key="10">
    <source>
        <dbReference type="ARBA" id="ARBA00023170"/>
    </source>
</evidence>
<reference evidence="23" key="2">
    <citation type="submission" date="2025-08" db="UniProtKB">
        <authorList>
            <consortium name="Ensembl"/>
        </authorList>
    </citation>
    <scope>IDENTIFICATION</scope>
</reference>
<comment type="subcellular location">
    <subcellularLocation>
        <location evidence="15 19">Postsynaptic cell membrane</location>
        <topology evidence="15 19">Multi-pass membrane protein</topology>
    </subcellularLocation>
</comment>
<evidence type="ECO:0000256" key="18">
    <source>
        <dbReference type="PIRSR" id="PIRSR601508-3"/>
    </source>
</evidence>
<feature type="domain" description="Ionotropic glutamate receptor L-glutamate and glycine-binding" evidence="22">
    <location>
        <begin position="35"/>
        <end position="91"/>
    </location>
</feature>
<feature type="site" description="Interaction with the cone snail toxin Con-ikot-ikot" evidence="17">
    <location>
        <position position="272"/>
    </location>
</feature>
<dbReference type="GeneID" id="113167074"/>
<dbReference type="FunFam" id="1.10.287.70:FF:000143">
    <property type="entry name" value="Probable glutamate receptor"/>
    <property type="match status" value="1"/>
</dbReference>
<evidence type="ECO:0000256" key="3">
    <source>
        <dbReference type="ARBA" id="ARBA00022475"/>
    </source>
</evidence>
<reference evidence="23" key="3">
    <citation type="submission" date="2025-09" db="UniProtKB">
        <authorList>
            <consortium name="Ensembl"/>
        </authorList>
    </citation>
    <scope>IDENTIFICATION</scope>
</reference>
<proteinExistence type="inferred from homology"/>
<evidence type="ECO:0000313" key="23">
    <source>
        <dbReference type="Ensembl" id="ENSATEP00000032548.1"/>
    </source>
</evidence>
<reference evidence="23" key="1">
    <citation type="submission" date="2021-04" db="EMBL/GenBank/DDBJ databases">
        <authorList>
            <consortium name="Wellcome Sanger Institute Data Sharing"/>
        </authorList>
    </citation>
    <scope>NUCLEOTIDE SEQUENCE [LARGE SCALE GENOMIC DNA]</scope>
</reference>
<keyword evidence="2 19" id="KW-0813">Transport</keyword>
<evidence type="ECO:0000256" key="17">
    <source>
        <dbReference type="PIRSR" id="PIRSR601508-2"/>
    </source>
</evidence>
<feature type="disulfide bond" evidence="18">
    <location>
        <begin position="325"/>
        <end position="378"/>
    </location>
</feature>
<evidence type="ECO:0000256" key="2">
    <source>
        <dbReference type="ARBA" id="ARBA00022448"/>
    </source>
</evidence>
<dbReference type="SUPFAM" id="SSF81324">
    <property type="entry name" value="Voltage-gated potassium channels"/>
    <property type="match status" value="1"/>
</dbReference>
<dbReference type="SUPFAM" id="SSF53850">
    <property type="entry name" value="Periplasmic binding protein-like II"/>
    <property type="match status" value="1"/>
</dbReference>
<dbReference type="Pfam" id="PF10613">
    <property type="entry name" value="Lig_chan-Glu_bd"/>
    <property type="match status" value="1"/>
</dbReference>
<keyword evidence="7 19" id="KW-0770">Synapse</keyword>
<evidence type="ECO:0000259" key="22">
    <source>
        <dbReference type="SMART" id="SM00918"/>
    </source>
</evidence>
<dbReference type="InterPro" id="IPR019594">
    <property type="entry name" value="Glu/Gly-bd"/>
</dbReference>
<dbReference type="Ensembl" id="ENSATET00000033023.3">
    <property type="protein sequence ID" value="ENSATEP00000032548.1"/>
    <property type="gene ID" value="ENSATEG00000022417.3"/>
</dbReference>
<keyword evidence="5 19" id="KW-0732">Signal</keyword>
<keyword evidence="14 19" id="KW-0407">Ion channel</keyword>
<feature type="binding site" evidence="16">
    <location>
        <position position="107"/>
    </location>
    <ligand>
        <name>L-glutamate</name>
        <dbReference type="ChEBI" id="CHEBI:29985"/>
    </ligand>
</feature>
<accession>A0A3Q1JPB1</accession>
<organism evidence="23 24">
    <name type="scientific">Anabas testudineus</name>
    <name type="common">Climbing perch</name>
    <name type="synonym">Anthias testudineus</name>
    <dbReference type="NCBI Taxonomy" id="64144"/>
    <lineage>
        <taxon>Eukaryota</taxon>
        <taxon>Metazoa</taxon>
        <taxon>Chordata</taxon>
        <taxon>Craniata</taxon>
        <taxon>Vertebrata</taxon>
        <taxon>Euteleostomi</taxon>
        <taxon>Actinopterygii</taxon>
        <taxon>Neopterygii</taxon>
        <taxon>Teleostei</taxon>
        <taxon>Neoteleostei</taxon>
        <taxon>Acanthomorphata</taxon>
        <taxon>Anabantaria</taxon>
        <taxon>Anabantiformes</taxon>
        <taxon>Anabantoidei</taxon>
        <taxon>Anabantidae</taxon>
        <taxon>Anabas</taxon>
    </lineage>
</organism>
<keyword evidence="13 19" id="KW-1071">Ligand-gated ion channel</keyword>
<keyword evidence="6 19" id="KW-1133">Transmembrane helix</keyword>
<comment type="function">
    <text evidence="19">Receptor for glutamate that functions as a ligand-gated ion channel in the central nervous system and plays an important role in excitatory synaptic transmission. L-glutamate acts as an excitatory neurotransmitter at many synapses in the central nervous system.</text>
</comment>
<evidence type="ECO:0000256" key="16">
    <source>
        <dbReference type="PIRSR" id="PIRSR601508-1"/>
    </source>
</evidence>
<feature type="binding site" evidence="16">
    <location>
        <position position="100"/>
    </location>
    <ligand>
        <name>L-glutamate</name>
        <dbReference type="ChEBI" id="CHEBI:29985"/>
    </ligand>
</feature>
<evidence type="ECO:0000256" key="15">
    <source>
        <dbReference type="ARBA" id="ARBA00034104"/>
    </source>
</evidence>
<feature type="binding site" evidence="16">
    <location>
        <position position="267"/>
    </location>
    <ligand>
        <name>L-glutamate</name>
        <dbReference type="ChEBI" id="CHEBI:29985"/>
    </ligand>
</feature>
<evidence type="ECO:0000259" key="21">
    <source>
        <dbReference type="SMART" id="SM00079"/>
    </source>
</evidence>
<dbReference type="InterPro" id="IPR001320">
    <property type="entry name" value="Iontro_rcpt_C"/>
</dbReference>
<evidence type="ECO:0000256" key="20">
    <source>
        <dbReference type="SAM" id="MobiDB-lite"/>
    </source>
</evidence>
<evidence type="ECO:0000256" key="8">
    <source>
        <dbReference type="ARBA" id="ARBA00023065"/>
    </source>
</evidence>
<evidence type="ECO:0000256" key="14">
    <source>
        <dbReference type="ARBA" id="ARBA00023303"/>
    </source>
</evidence>
<keyword evidence="8 19" id="KW-0406">Ion transport</keyword>
<dbReference type="Pfam" id="PF00060">
    <property type="entry name" value="Lig_chan"/>
    <property type="match status" value="1"/>
</dbReference>
<dbReference type="InParanoid" id="A0A3Q1JPB1"/>
<evidence type="ECO:0000313" key="24">
    <source>
        <dbReference type="Proteomes" id="UP000265040"/>
    </source>
</evidence>
<comment type="caution">
    <text evidence="19">Lacks conserved residue(s) required for the propagation of feature annotation.</text>
</comment>
<feature type="transmembrane region" description="Helical" evidence="19">
    <location>
        <begin position="180"/>
        <end position="200"/>
    </location>
</feature>
<keyword evidence="12 19" id="KW-0628">Postsynaptic cell membrane</keyword>
<feature type="signal peptide" evidence="19">
    <location>
        <begin position="1"/>
        <end position="23"/>
    </location>
</feature>
<feature type="binding site" evidence="16">
    <location>
        <position position="313"/>
    </location>
    <ligand>
        <name>L-glutamate</name>
        <dbReference type="ChEBI" id="CHEBI:29985"/>
    </ligand>
</feature>
<feature type="transmembrane region" description="Helical" evidence="19">
    <location>
        <begin position="212"/>
        <end position="231"/>
    </location>
</feature>
<feature type="transmembrane region" description="Helical" evidence="19">
    <location>
        <begin position="398"/>
        <end position="418"/>
    </location>
</feature>
<dbReference type="PRINTS" id="PR00177">
    <property type="entry name" value="NMDARECEPTOR"/>
</dbReference>
<keyword evidence="9 19" id="KW-0472">Membrane</keyword>
<dbReference type="InterPro" id="IPR001508">
    <property type="entry name" value="Iono_Glu_rcpt_met"/>
</dbReference>
<dbReference type="PANTHER" id="PTHR18966">
    <property type="entry name" value="IONOTROPIC GLUTAMATE RECEPTOR"/>
    <property type="match status" value="1"/>
</dbReference>
<keyword evidence="10 19" id="KW-0675">Receptor</keyword>
<feature type="chain" id="PRO_5027135291" description="Glutamate receptor" evidence="19">
    <location>
        <begin position="24"/>
        <end position="461"/>
    </location>
</feature>
<sequence length="461" mass="50915">MKGCMTLVFYVAALTVWVVTADAKELSITTIKDDPYAMSRGSELEGYCIDLLAELSKKLGFKYKLHLVKDNRYGVMDSSGNWNGMIGEIVRGEADLAVAPLTLTAVREQFVDMTTPFMQTGIGFILRKDLATEESTFSPLSPFSTEMWVGILIAFLLTGLCIFLVGRISPTEWAEPDTEVHNFTLLHSFWYITGALTLQGAGPHPKALSGRVVSAIWWLFAVMLLACYFGNINSMLHSNNKHVSITTFEELANQDVIDYGTVESASTMLFFKNSNNPVHRRIYQHMERKKSYVSNVAEGIRRTQEGNFAFIGEAASLDLAVARYCEITRSQEVTSMRAYSIAATLGSPLVKNLSVAILQLSESGELTYLRDKWWASSCVRDHSNHTSQALQPHDVRGLFLLLGLGLGVGLLLALLELLSRARNQAKDGKKSCCSVLTSELNRRFGSGGESSEQDGSEKSKA</sequence>
<evidence type="ECO:0000256" key="5">
    <source>
        <dbReference type="ARBA" id="ARBA00022729"/>
    </source>
</evidence>
<keyword evidence="18" id="KW-1015">Disulfide bond</keyword>
<evidence type="ECO:0000256" key="13">
    <source>
        <dbReference type="ARBA" id="ARBA00023286"/>
    </source>
</evidence>
<dbReference type="Gene3D" id="1.10.287.70">
    <property type="match status" value="1"/>
</dbReference>
<dbReference type="GO" id="GO:0045211">
    <property type="term" value="C:postsynaptic membrane"/>
    <property type="evidence" value="ECO:0007669"/>
    <property type="project" value="UniProtKB-SubCell"/>
</dbReference>
<feature type="site" description="Crucial to convey clamshell closure to channel opening" evidence="17">
    <location>
        <position position="245"/>
    </location>
</feature>
<dbReference type="STRING" id="64144.ENSATEP00000032548"/>
<keyword evidence="24" id="KW-1185">Reference proteome</keyword>
<dbReference type="FunFam" id="3.40.190.10:FF:000364">
    <property type="entry name" value="Si:dkey-183j2.10"/>
    <property type="match status" value="1"/>
</dbReference>
<evidence type="ECO:0000256" key="7">
    <source>
        <dbReference type="ARBA" id="ARBA00023018"/>
    </source>
</evidence>
<keyword evidence="11" id="KW-0325">Glycoprotein</keyword>
<dbReference type="SMART" id="SM00079">
    <property type="entry name" value="PBPe"/>
    <property type="match status" value="1"/>
</dbReference>
<keyword evidence="4 19" id="KW-0812">Transmembrane</keyword>
<keyword evidence="3 19" id="KW-1003">Cell membrane</keyword>
<dbReference type="GO" id="GO:0015276">
    <property type="term" value="F:ligand-gated monoatomic ion channel activity"/>
    <property type="evidence" value="ECO:0007669"/>
    <property type="project" value="InterPro"/>
</dbReference>
<dbReference type="Proteomes" id="UP000265040">
    <property type="component" value="Chromosome 7"/>
</dbReference>
<dbReference type="CDD" id="cd13685">
    <property type="entry name" value="PBP2_iGluR_non_NMDA_like"/>
    <property type="match status" value="1"/>
</dbReference>
<feature type="binding site" evidence="16">
    <location>
        <position position="102"/>
    </location>
    <ligand>
        <name>L-glutamate</name>
        <dbReference type="ChEBI" id="CHEBI:29985"/>
    </ligand>
</feature>
<evidence type="ECO:0000256" key="19">
    <source>
        <dbReference type="RuleBase" id="RU367118"/>
    </source>
</evidence>
<feature type="transmembrane region" description="Helical" evidence="19">
    <location>
        <begin position="147"/>
        <end position="168"/>
    </location>
</feature>
<dbReference type="GO" id="GO:0038023">
    <property type="term" value="F:signaling receptor activity"/>
    <property type="evidence" value="ECO:0007669"/>
    <property type="project" value="InterPro"/>
</dbReference>
<feature type="binding site" evidence="16">
    <location>
        <position position="266"/>
    </location>
    <ligand>
        <name>L-glutamate</name>
        <dbReference type="ChEBI" id="CHEBI:29985"/>
    </ligand>
</feature>
<name>A0A3Q1JPB1_ANATE</name>
<feature type="transmembrane region" description="Helical" evidence="19">
    <location>
        <begin position="338"/>
        <end position="360"/>
    </location>
</feature>
<dbReference type="InterPro" id="IPR015683">
    <property type="entry name" value="Ionotropic_Glu_rcpt"/>
</dbReference>
<dbReference type="Gene3D" id="3.40.190.10">
    <property type="entry name" value="Periplasmic binding protein-like II"/>
    <property type="match status" value="1"/>
</dbReference>
<evidence type="ECO:0000256" key="6">
    <source>
        <dbReference type="ARBA" id="ARBA00022989"/>
    </source>
</evidence>
<feature type="domain" description="Ionotropic glutamate receptor C-terminal" evidence="21">
    <location>
        <begin position="25"/>
        <end position="376"/>
    </location>
</feature>
<dbReference type="OrthoDB" id="5984008at2759"/>
<comment type="similarity">
    <text evidence="1 19">Belongs to the glutamate-gated ion channel (TC 1.A.10.1) family.</text>
</comment>